<keyword evidence="1" id="KW-1133">Transmembrane helix</keyword>
<feature type="transmembrane region" description="Helical" evidence="1">
    <location>
        <begin position="44"/>
        <end position="61"/>
    </location>
</feature>
<gene>
    <name evidence="2" type="ORF">A1A1_15673</name>
</gene>
<keyword evidence="1" id="KW-0472">Membrane</keyword>
<reference evidence="2 3" key="1">
    <citation type="journal article" date="2012" name="J. Bacteriol.">
        <title>Genome Sequence of the Antarctic Psychrophile Bacterium Planococcus antarcticus DSM 14505.</title>
        <authorList>
            <person name="Margolles A."/>
            <person name="Gueimonde M."/>
            <person name="Sanchez B."/>
        </authorList>
    </citation>
    <scope>NUCLEOTIDE SEQUENCE [LARGE SCALE GENOMIC DNA]</scope>
    <source>
        <strain evidence="2 3">DSM 14505</strain>
    </source>
</reference>
<dbReference type="InterPro" id="IPR025441">
    <property type="entry name" value="DUF4181"/>
</dbReference>
<dbReference type="EMBL" id="AJYB01000065">
    <property type="protein sequence ID" value="EIM05528.1"/>
    <property type="molecule type" value="Genomic_DNA"/>
</dbReference>
<keyword evidence="1" id="KW-0812">Transmembrane</keyword>
<name>A0AA87IL98_9BACL</name>
<evidence type="ECO:0000256" key="1">
    <source>
        <dbReference type="SAM" id="Phobius"/>
    </source>
</evidence>
<dbReference type="Proteomes" id="UP000004725">
    <property type="component" value="Unassembled WGS sequence"/>
</dbReference>
<protein>
    <recommendedName>
        <fullName evidence="4">DUF4181 domain-containing protein</fullName>
    </recommendedName>
</protein>
<dbReference type="AlphaFoldDB" id="A0AA87IL98"/>
<feature type="transmembrane region" description="Helical" evidence="1">
    <location>
        <begin position="97"/>
        <end position="121"/>
    </location>
</feature>
<accession>A0AA87IL98</accession>
<evidence type="ECO:0000313" key="2">
    <source>
        <dbReference type="EMBL" id="EIM05528.1"/>
    </source>
</evidence>
<dbReference type="RefSeq" id="WP_006831091.1">
    <property type="nucleotide sequence ID" value="NZ_AJYB01000065.1"/>
</dbReference>
<evidence type="ECO:0000313" key="3">
    <source>
        <dbReference type="Proteomes" id="UP000004725"/>
    </source>
</evidence>
<dbReference type="Pfam" id="PF13789">
    <property type="entry name" value="DUF4181"/>
    <property type="match status" value="1"/>
</dbReference>
<organism evidence="2 3">
    <name type="scientific">Planococcus antarcticus DSM 14505</name>
    <dbReference type="NCBI Taxonomy" id="1185653"/>
    <lineage>
        <taxon>Bacteria</taxon>
        <taxon>Bacillati</taxon>
        <taxon>Bacillota</taxon>
        <taxon>Bacilli</taxon>
        <taxon>Bacillales</taxon>
        <taxon>Caryophanaceae</taxon>
        <taxon>Planococcus</taxon>
    </lineage>
</organism>
<proteinExistence type="predicted"/>
<feature type="transmembrane region" description="Helical" evidence="1">
    <location>
        <begin position="67"/>
        <end position="85"/>
    </location>
</feature>
<evidence type="ECO:0008006" key="4">
    <source>
        <dbReference type="Google" id="ProtNLM"/>
    </source>
</evidence>
<sequence>MEALILMGFIVVLLLPGLLLKRIETKYGVNRATATKPVKKIEQWIGWTIVTGLIVIMILSVNGLAINYINVLLFFGIVALLQTVFEWSQVRNTQRSVISLALTIVFVLSLLGLVEVAQWALANL</sequence>
<comment type="caution">
    <text evidence="2">The sequence shown here is derived from an EMBL/GenBank/DDBJ whole genome shotgun (WGS) entry which is preliminary data.</text>
</comment>
<feature type="transmembrane region" description="Helical" evidence="1">
    <location>
        <begin position="6"/>
        <end position="23"/>
    </location>
</feature>